<feature type="compositionally biased region" description="Low complexity" evidence="1">
    <location>
        <begin position="124"/>
        <end position="139"/>
    </location>
</feature>
<gene>
    <name evidence="2" type="ORF">A4U43_C03F23810</name>
</gene>
<feature type="region of interest" description="Disordered" evidence="1">
    <location>
        <begin position="75"/>
        <end position="101"/>
    </location>
</feature>
<proteinExistence type="predicted"/>
<dbReference type="AlphaFoldDB" id="A0A5P1FDF7"/>
<dbReference type="Proteomes" id="UP000243459">
    <property type="component" value="Chromosome 3"/>
</dbReference>
<feature type="compositionally biased region" description="Pro residues" evidence="1">
    <location>
        <begin position="175"/>
        <end position="188"/>
    </location>
</feature>
<dbReference type="EMBL" id="CM007383">
    <property type="protein sequence ID" value="ONK76094.1"/>
    <property type="molecule type" value="Genomic_DNA"/>
</dbReference>
<dbReference type="Gramene" id="ONK76094">
    <property type="protein sequence ID" value="ONK76094"/>
    <property type="gene ID" value="A4U43_C03F23810"/>
</dbReference>
<protein>
    <submittedName>
        <fullName evidence="2">Uncharacterized protein</fullName>
    </submittedName>
</protein>
<evidence type="ECO:0000256" key="1">
    <source>
        <dbReference type="SAM" id="MobiDB-lite"/>
    </source>
</evidence>
<evidence type="ECO:0000313" key="3">
    <source>
        <dbReference type="Proteomes" id="UP000243459"/>
    </source>
</evidence>
<organism evidence="2 3">
    <name type="scientific">Asparagus officinalis</name>
    <name type="common">Garden asparagus</name>
    <dbReference type="NCBI Taxonomy" id="4686"/>
    <lineage>
        <taxon>Eukaryota</taxon>
        <taxon>Viridiplantae</taxon>
        <taxon>Streptophyta</taxon>
        <taxon>Embryophyta</taxon>
        <taxon>Tracheophyta</taxon>
        <taxon>Spermatophyta</taxon>
        <taxon>Magnoliopsida</taxon>
        <taxon>Liliopsida</taxon>
        <taxon>Asparagales</taxon>
        <taxon>Asparagaceae</taxon>
        <taxon>Asparagoideae</taxon>
        <taxon>Asparagus</taxon>
    </lineage>
</organism>
<name>A0A5P1FDF7_ASPOF</name>
<feature type="compositionally biased region" description="Low complexity" evidence="1">
    <location>
        <begin position="163"/>
        <end position="174"/>
    </location>
</feature>
<keyword evidence="3" id="KW-1185">Reference proteome</keyword>
<accession>A0A5P1FDF7</accession>
<feature type="region of interest" description="Disordered" evidence="1">
    <location>
        <begin position="120"/>
        <end position="191"/>
    </location>
</feature>
<evidence type="ECO:0000313" key="2">
    <source>
        <dbReference type="EMBL" id="ONK76094.1"/>
    </source>
</evidence>
<sequence>MSRVRACERSVRARGRTGRRSGFKPLLLSQSGSANLSWAEEVDLESSLSSVQRKCLGDLNSNLISDQINASLVSDDKISSDKNPIVSDPATETKKKASDISSNKLNDSLISVIKENSAKTNDESLSSYSSPSRSQSLTLPIPSPPTAPLRADRTNSTTPPPSAARRALRLAPSTLRPPPSTPPPPPSPIRLLHHDASKAVHGESVSVEPTFLFPNPNLRRAYIARQAWKLTS</sequence>
<reference evidence="3" key="1">
    <citation type="journal article" date="2017" name="Nat. Commun.">
        <title>The asparagus genome sheds light on the origin and evolution of a young Y chromosome.</title>
        <authorList>
            <person name="Harkess A."/>
            <person name="Zhou J."/>
            <person name="Xu C."/>
            <person name="Bowers J.E."/>
            <person name="Van der Hulst R."/>
            <person name="Ayyampalayam S."/>
            <person name="Mercati F."/>
            <person name="Riccardi P."/>
            <person name="McKain M.R."/>
            <person name="Kakrana A."/>
            <person name="Tang H."/>
            <person name="Ray J."/>
            <person name="Groenendijk J."/>
            <person name="Arikit S."/>
            <person name="Mathioni S.M."/>
            <person name="Nakano M."/>
            <person name="Shan H."/>
            <person name="Telgmann-Rauber A."/>
            <person name="Kanno A."/>
            <person name="Yue Z."/>
            <person name="Chen H."/>
            <person name="Li W."/>
            <person name="Chen Y."/>
            <person name="Xu X."/>
            <person name="Zhang Y."/>
            <person name="Luo S."/>
            <person name="Chen H."/>
            <person name="Gao J."/>
            <person name="Mao Z."/>
            <person name="Pires J.C."/>
            <person name="Luo M."/>
            <person name="Kudrna D."/>
            <person name="Wing R.A."/>
            <person name="Meyers B.C."/>
            <person name="Yi K."/>
            <person name="Kong H."/>
            <person name="Lavrijsen P."/>
            <person name="Sunseri F."/>
            <person name="Falavigna A."/>
            <person name="Ye Y."/>
            <person name="Leebens-Mack J.H."/>
            <person name="Chen G."/>
        </authorList>
    </citation>
    <scope>NUCLEOTIDE SEQUENCE [LARGE SCALE GENOMIC DNA]</scope>
    <source>
        <strain evidence="3">cv. DH0086</strain>
    </source>
</reference>